<dbReference type="Pfam" id="PF13193">
    <property type="entry name" value="AMP-binding_C"/>
    <property type="match status" value="1"/>
</dbReference>
<accession>A0A5C3M0W0</accession>
<sequence>MEIHSPAGALPHIPDDLTVPQFIFDCEHSTRPRRNASTPWLIEDDTGKKISGDELRRRTLGLANGLRLKYGILLLFSRNHIDYPVAIWAAHRLGAVISGANPDFSSNELLYQLRETEASIIIVHPDALATALSAALEAGVSSERVVLFNAKESVPSNTTHETVNDLIELGLRSELAFVERRLRPGEAKTKLAFLSFSSGTTGKPKAVAIPHYAPIANVIQIAAHNKVNEAYCDWKDRRYRPGDVAIGVLPLYHIYGLVINLHFILFTGMSLVVIPKFNFEQMLKSITRHCISHLLLVPPHVVLLCKHPVVKKYDLRKHVKLIMCGAAPLSFELNQKLFEMFPDAHIGQAYGMTETCTATTMWPINQKRGKSGSGGQLMPGTIARVVKLDGTLAAYDEVGELVIKTPSVALGYSNNKEATKETFIDGWIKTGDEAKIDRNGEVWILDRLKALAPAELEGCLLDHPAVSNACVVGIPDDYSGEIPVAFVVLTATAAEEVTSDPQASEAIKDSIVKKHVADHKVHYKHLAGGVEFVTAIPTSPSGKLLRRILREQAKQLKRTVVRTKL</sequence>
<dbReference type="InterPro" id="IPR042099">
    <property type="entry name" value="ANL_N_sf"/>
</dbReference>
<dbReference type="PROSITE" id="PS00455">
    <property type="entry name" value="AMP_BINDING"/>
    <property type="match status" value="1"/>
</dbReference>
<evidence type="ECO:0000256" key="1">
    <source>
        <dbReference type="SAM" id="Phobius"/>
    </source>
</evidence>
<feature type="transmembrane region" description="Helical" evidence="1">
    <location>
        <begin position="252"/>
        <end position="274"/>
    </location>
</feature>
<dbReference type="AlphaFoldDB" id="A0A5C3M0W0"/>
<dbReference type="InterPro" id="IPR000873">
    <property type="entry name" value="AMP-dep_synth/lig_dom"/>
</dbReference>
<evidence type="ECO:0000313" key="5">
    <source>
        <dbReference type="Proteomes" id="UP000308652"/>
    </source>
</evidence>
<keyword evidence="1" id="KW-0472">Membrane</keyword>
<dbReference type="PANTHER" id="PTHR24096">
    <property type="entry name" value="LONG-CHAIN-FATTY-ACID--COA LIGASE"/>
    <property type="match status" value="1"/>
</dbReference>
<dbReference type="GO" id="GO:0016405">
    <property type="term" value="F:CoA-ligase activity"/>
    <property type="evidence" value="ECO:0007669"/>
    <property type="project" value="TreeGrafter"/>
</dbReference>
<dbReference type="EMBL" id="ML213601">
    <property type="protein sequence ID" value="TFK39014.1"/>
    <property type="molecule type" value="Genomic_DNA"/>
</dbReference>
<evidence type="ECO:0000259" key="3">
    <source>
        <dbReference type="Pfam" id="PF13193"/>
    </source>
</evidence>
<dbReference type="PANTHER" id="PTHR24096:SF422">
    <property type="entry name" value="BCDNA.GH02901"/>
    <property type="match status" value="1"/>
</dbReference>
<dbReference type="SUPFAM" id="SSF56801">
    <property type="entry name" value="Acetyl-CoA synthetase-like"/>
    <property type="match status" value="1"/>
</dbReference>
<keyword evidence="5" id="KW-1185">Reference proteome</keyword>
<dbReference type="Gene3D" id="3.40.50.12780">
    <property type="entry name" value="N-terminal domain of ligase-like"/>
    <property type="match status" value="1"/>
</dbReference>
<evidence type="ECO:0000259" key="2">
    <source>
        <dbReference type="Pfam" id="PF00501"/>
    </source>
</evidence>
<feature type="domain" description="AMP-binding enzyme C-terminal" evidence="3">
    <location>
        <begin position="455"/>
        <end position="543"/>
    </location>
</feature>
<dbReference type="InterPro" id="IPR020845">
    <property type="entry name" value="AMP-binding_CS"/>
</dbReference>
<keyword evidence="1" id="KW-1133">Transmembrane helix</keyword>
<dbReference type="Gene3D" id="3.30.300.30">
    <property type="match status" value="1"/>
</dbReference>
<feature type="domain" description="AMP-dependent synthetase/ligase" evidence="2">
    <location>
        <begin position="34"/>
        <end position="412"/>
    </location>
</feature>
<keyword evidence="1" id="KW-0812">Transmembrane</keyword>
<reference evidence="4 5" key="1">
    <citation type="journal article" date="2019" name="Nat. Ecol. Evol.">
        <title>Megaphylogeny resolves global patterns of mushroom evolution.</title>
        <authorList>
            <person name="Varga T."/>
            <person name="Krizsan K."/>
            <person name="Foldi C."/>
            <person name="Dima B."/>
            <person name="Sanchez-Garcia M."/>
            <person name="Sanchez-Ramirez S."/>
            <person name="Szollosi G.J."/>
            <person name="Szarkandi J.G."/>
            <person name="Papp V."/>
            <person name="Albert L."/>
            <person name="Andreopoulos W."/>
            <person name="Angelini C."/>
            <person name="Antonin V."/>
            <person name="Barry K.W."/>
            <person name="Bougher N.L."/>
            <person name="Buchanan P."/>
            <person name="Buyck B."/>
            <person name="Bense V."/>
            <person name="Catcheside P."/>
            <person name="Chovatia M."/>
            <person name="Cooper J."/>
            <person name="Damon W."/>
            <person name="Desjardin D."/>
            <person name="Finy P."/>
            <person name="Geml J."/>
            <person name="Haridas S."/>
            <person name="Hughes K."/>
            <person name="Justo A."/>
            <person name="Karasinski D."/>
            <person name="Kautmanova I."/>
            <person name="Kiss B."/>
            <person name="Kocsube S."/>
            <person name="Kotiranta H."/>
            <person name="LaButti K.M."/>
            <person name="Lechner B.E."/>
            <person name="Liimatainen K."/>
            <person name="Lipzen A."/>
            <person name="Lukacs Z."/>
            <person name="Mihaltcheva S."/>
            <person name="Morgado L.N."/>
            <person name="Niskanen T."/>
            <person name="Noordeloos M.E."/>
            <person name="Ohm R.A."/>
            <person name="Ortiz-Santana B."/>
            <person name="Ovrebo C."/>
            <person name="Racz N."/>
            <person name="Riley R."/>
            <person name="Savchenko A."/>
            <person name="Shiryaev A."/>
            <person name="Soop K."/>
            <person name="Spirin V."/>
            <person name="Szebenyi C."/>
            <person name="Tomsovsky M."/>
            <person name="Tulloss R.E."/>
            <person name="Uehling J."/>
            <person name="Grigoriev I.V."/>
            <person name="Vagvolgyi C."/>
            <person name="Papp T."/>
            <person name="Martin F.M."/>
            <person name="Miettinen O."/>
            <person name="Hibbett D.S."/>
            <person name="Nagy L.G."/>
        </authorList>
    </citation>
    <scope>NUCLEOTIDE SEQUENCE [LARGE SCALE GENOMIC DNA]</scope>
    <source>
        <strain evidence="4 5">CBS 166.37</strain>
    </source>
</reference>
<protein>
    <submittedName>
        <fullName evidence="4">Phenylacetyl-CoA ligase</fullName>
    </submittedName>
</protein>
<keyword evidence="4" id="KW-0436">Ligase</keyword>
<evidence type="ECO:0000313" key="4">
    <source>
        <dbReference type="EMBL" id="TFK39014.1"/>
    </source>
</evidence>
<dbReference type="InterPro" id="IPR025110">
    <property type="entry name" value="AMP-bd_C"/>
</dbReference>
<organism evidence="4 5">
    <name type="scientific">Crucibulum laeve</name>
    <dbReference type="NCBI Taxonomy" id="68775"/>
    <lineage>
        <taxon>Eukaryota</taxon>
        <taxon>Fungi</taxon>
        <taxon>Dikarya</taxon>
        <taxon>Basidiomycota</taxon>
        <taxon>Agaricomycotina</taxon>
        <taxon>Agaricomycetes</taxon>
        <taxon>Agaricomycetidae</taxon>
        <taxon>Agaricales</taxon>
        <taxon>Agaricineae</taxon>
        <taxon>Nidulariaceae</taxon>
        <taxon>Crucibulum</taxon>
    </lineage>
</organism>
<gene>
    <name evidence="4" type="ORF">BDQ12DRAFT_698382</name>
</gene>
<dbReference type="STRING" id="68775.A0A5C3M0W0"/>
<dbReference type="Proteomes" id="UP000308652">
    <property type="component" value="Unassembled WGS sequence"/>
</dbReference>
<dbReference type="InterPro" id="IPR045851">
    <property type="entry name" value="AMP-bd_C_sf"/>
</dbReference>
<name>A0A5C3M0W0_9AGAR</name>
<dbReference type="Pfam" id="PF00501">
    <property type="entry name" value="AMP-binding"/>
    <property type="match status" value="1"/>
</dbReference>
<dbReference type="OrthoDB" id="6509636at2759"/>
<proteinExistence type="predicted"/>